<dbReference type="EMBL" id="KK120842">
    <property type="protein sequence ID" value="KFM79182.1"/>
    <property type="molecule type" value="Genomic_DNA"/>
</dbReference>
<sequence length="178" mass="20063">MMFDIAAQRDQLKVQMTVANNNSIQAKNQIEEMRSQNLKLQNELTEKDLISKKELQATSEALQEKKTSLAIAIKEKEKLEEKVKELTYNLETLEHKIESYRNKYVDDITSAVPQTHGSGNLSEVSEEMKNLVTVLQDTKELLQNLKMSPSRGDAGDNSYASHNIIQGNSQQGILAVVQ</sequence>
<proteinExistence type="predicted"/>
<dbReference type="AlphaFoldDB" id="A0A087UP93"/>
<evidence type="ECO:0000313" key="2">
    <source>
        <dbReference type="EMBL" id="KFM79182.1"/>
    </source>
</evidence>
<protein>
    <submittedName>
        <fullName evidence="2">Uncharacterized protein</fullName>
    </submittedName>
</protein>
<gene>
    <name evidence="2" type="ORF">X975_06368</name>
</gene>
<organism evidence="2 3">
    <name type="scientific">Stegodyphus mimosarum</name>
    <name type="common">African social velvet spider</name>
    <dbReference type="NCBI Taxonomy" id="407821"/>
    <lineage>
        <taxon>Eukaryota</taxon>
        <taxon>Metazoa</taxon>
        <taxon>Ecdysozoa</taxon>
        <taxon>Arthropoda</taxon>
        <taxon>Chelicerata</taxon>
        <taxon>Arachnida</taxon>
        <taxon>Araneae</taxon>
        <taxon>Araneomorphae</taxon>
        <taxon>Entelegynae</taxon>
        <taxon>Eresoidea</taxon>
        <taxon>Eresidae</taxon>
        <taxon>Stegodyphus</taxon>
    </lineage>
</organism>
<keyword evidence="3" id="KW-1185">Reference proteome</keyword>
<reference evidence="2 3" key="1">
    <citation type="submission" date="2013-11" db="EMBL/GenBank/DDBJ databases">
        <title>Genome sequencing of Stegodyphus mimosarum.</title>
        <authorList>
            <person name="Bechsgaard J."/>
        </authorList>
    </citation>
    <scope>NUCLEOTIDE SEQUENCE [LARGE SCALE GENOMIC DNA]</scope>
</reference>
<feature type="non-terminal residue" evidence="2">
    <location>
        <position position="178"/>
    </location>
</feature>
<dbReference type="OrthoDB" id="6431174at2759"/>
<accession>A0A087UP93</accession>
<dbReference type="Proteomes" id="UP000054359">
    <property type="component" value="Unassembled WGS sequence"/>
</dbReference>
<feature type="coiled-coil region" evidence="1">
    <location>
        <begin position="16"/>
        <end position="141"/>
    </location>
</feature>
<keyword evidence="1" id="KW-0175">Coiled coil</keyword>
<evidence type="ECO:0000256" key="1">
    <source>
        <dbReference type="SAM" id="Coils"/>
    </source>
</evidence>
<evidence type="ECO:0000313" key="3">
    <source>
        <dbReference type="Proteomes" id="UP000054359"/>
    </source>
</evidence>
<name>A0A087UP93_STEMI</name>